<evidence type="ECO:0000313" key="2">
    <source>
        <dbReference type="EMBL" id="KEZ53954.1"/>
    </source>
</evidence>
<dbReference type="AlphaFoldDB" id="A0A084H2Z2"/>
<feature type="transmembrane region" description="Helical" evidence="1">
    <location>
        <begin position="95"/>
        <end position="117"/>
    </location>
</feature>
<feature type="transmembrane region" description="Helical" evidence="1">
    <location>
        <begin position="67"/>
        <end position="88"/>
    </location>
</feature>
<protein>
    <submittedName>
        <fullName evidence="2">Uncharacterized protein</fullName>
    </submittedName>
</protein>
<comment type="caution">
    <text evidence="2">The sequence shown here is derived from an EMBL/GenBank/DDBJ whole genome shotgun (WGS) entry which is preliminary data.</text>
</comment>
<accession>A0A084H2Z2</accession>
<dbReference type="Proteomes" id="UP000028549">
    <property type="component" value="Unassembled WGS sequence"/>
</dbReference>
<dbReference type="EMBL" id="JNVC02000001">
    <property type="protein sequence ID" value="KEZ53954.1"/>
    <property type="molecule type" value="Genomic_DNA"/>
</dbReference>
<keyword evidence="3" id="KW-1185">Reference proteome</keyword>
<sequence length="157" mass="18096">MAIVLAAIIIWLLIHIYVYLPKKCNPIESTFIFMATSIMNNMFCSIITENLRWAVPYETPEGFTVLILQRVLIIPLLFLFILHLFLTVRSILGKLLLLIASFGIVVGMEELCMYFHVMKYVDNRWAVPLIHTPLLFLTGLIALTLFRPVLKRGVTMR</sequence>
<organism evidence="2 3">
    <name type="scientific">Metabacillus indicus</name>
    <name type="common">Bacillus indicus</name>
    <dbReference type="NCBI Taxonomy" id="246786"/>
    <lineage>
        <taxon>Bacteria</taxon>
        <taxon>Bacillati</taxon>
        <taxon>Bacillota</taxon>
        <taxon>Bacilli</taxon>
        <taxon>Bacillales</taxon>
        <taxon>Bacillaceae</taxon>
        <taxon>Metabacillus</taxon>
    </lineage>
</organism>
<name>A0A084H2Z2_METID</name>
<dbReference type="RefSeq" id="WP_029565475.1">
    <property type="nucleotide sequence ID" value="NZ_JNVC02000001.1"/>
</dbReference>
<feature type="transmembrane region" description="Helical" evidence="1">
    <location>
        <begin position="129"/>
        <end position="150"/>
    </location>
</feature>
<keyword evidence="1" id="KW-1133">Transmembrane helix</keyword>
<proteinExistence type="predicted"/>
<keyword evidence="1" id="KW-0472">Membrane</keyword>
<reference evidence="2 3" key="1">
    <citation type="journal article" date="2005" name="Int. J. Syst. Evol. Microbiol.">
        <title>Bacillus cibi sp. nov., isolated from jeotgal, a traditional Korean fermented seafood.</title>
        <authorList>
            <person name="Yoon J.H."/>
            <person name="Lee C.H."/>
            <person name="Oh T.K."/>
        </authorList>
    </citation>
    <scope>NUCLEOTIDE SEQUENCE [LARGE SCALE GENOMIC DNA]</scope>
    <source>
        <strain evidence="2 3">DSM 16189</strain>
    </source>
</reference>
<dbReference type="STRING" id="246786.GS18_0203210"/>
<keyword evidence="1" id="KW-0812">Transmembrane</keyword>
<evidence type="ECO:0000256" key="1">
    <source>
        <dbReference type="SAM" id="Phobius"/>
    </source>
</evidence>
<gene>
    <name evidence="2" type="ORF">GS18_0203210</name>
</gene>
<dbReference type="OrthoDB" id="2942570at2"/>
<evidence type="ECO:0000313" key="3">
    <source>
        <dbReference type="Proteomes" id="UP000028549"/>
    </source>
</evidence>